<feature type="non-terminal residue" evidence="2">
    <location>
        <position position="306"/>
    </location>
</feature>
<feature type="compositionally biased region" description="Polar residues" evidence="1">
    <location>
        <begin position="264"/>
        <end position="274"/>
    </location>
</feature>
<feature type="compositionally biased region" description="Basic and acidic residues" evidence="1">
    <location>
        <begin position="254"/>
        <end position="263"/>
    </location>
</feature>
<feature type="compositionally biased region" description="Polar residues" evidence="1">
    <location>
        <begin position="286"/>
        <end position="296"/>
    </location>
</feature>
<feature type="non-terminal residue" evidence="2">
    <location>
        <position position="1"/>
    </location>
</feature>
<feature type="compositionally biased region" description="Polar residues" evidence="1">
    <location>
        <begin position="213"/>
        <end position="223"/>
    </location>
</feature>
<feature type="compositionally biased region" description="Basic and acidic residues" evidence="1">
    <location>
        <begin position="177"/>
        <end position="186"/>
    </location>
</feature>
<evidence type="ECO:0000313" key="3">
    <source>
        <dbReference type="Proteomes" id="UP000410492"/>
    </source>
</evidence>
<organism evidence="2 3">
    <name type="scientific">Callosobruchus maculatus</name>
    <name type="common">Southern cowpea weevil</name>
    <name type="synonym">Pulse bruchid</name>
    <dbReference type="NCBI Taxonomy" id="64391"/>
    <lineage>
        <taxon>Eukaryota</taxon>
        <taxon>Metazoa</taxon>
        <taxon>Ecdysozoa</taxon>
        <taxon>Arthropoda</taxon>
        <taxon>Hexapoda</taxon>
        <taxon>Insecta</taxon>
        <taxon>Pterygota</taxon>
        <taxon>Neoptera</taxon>
        <taxon>Endopterygota</taxon>
        <taxon>Coleoptera</taxon>
        <taxon>Polyphaga</taxon>
        <taxon>Cucujiformia</taxon>
        <taxon>Chrysomeloidea</taxon>
        <taxon>Chrysomelidae</taxon>
        <taxon>Bruchinae</taxon>
        <taxon>Bruchini</taxon>
        <taxon>Callosobruchus</taxon>
    </lineage>
</organism>
<sequence length="306" mass="34079">DNAVPEARGDSENSKDSKLTSDVISDSNIVEMEKRKREQRNSMQLPETPTLPSEMRCEDLSKSESSLLLNVDENNVVPEAQGDSENSNDNSLTSDVNSDSNIVEMEKRKKEQRNCMQLPETPTLPSEMRCEDLSKSESSLLLNVDENNAVPEAQGDSENSNDNSLTSDVNSDSNIVEMEKRKREQRNSMQLPETPKNVFTLPSEMRCEDLSKPESSLLLNVNKDNAVPEAQGDSENSNDSSLTSDVISDSNIVEMEKRKREQRNSIQLPVTPTLPSEMRCEDLSKPESSLLLNVNEDNAVPEAQGE</sequence>
<feature type="compositionally biased region" description="Polar residues" evidence="1">
    <location>
        <begin position="156"/>
        <end position="174"/>
    </location>
</feature>
<dbReference type="AlphaFoldDB" id="A0A653CCB3"/>
<feature type="compositionally biased region" description="Basic and acidic residues" evidence="1">
    <location>
        <begin position="7"/>
        <end position="19"/>
    </location>
</feature>
<feature type="compositionally biased region" description="Basic and acidic residues" evidence="1">
    <location>
        <begin position="31"/>
        <end position="40"/>
    </location>
</feature>
<feature type="region of interest" description="Disordered" evidence="1">
    <location>
        <begin position="1"/>
        <end position="306"/>
    </location>
</feature>
<dbReference type="Proteomes" id="UP000410492">
    <property type="component" value="Unassembled WGS sequence"/>
</dbReference>
<gene>
    <name evidence="2" type="ORF">CALMAC_LOCUS7972</name>
</gene>
<dbReference type="EMBL" id="CAACVG010007462">
    <property type="protein sequence ID" value="VEN45557.1"/>
    <property type="molecule type" value="Genomic_DNA"/>
</dbReference>
<evidence type="ECO:0000313" key="2">
    <source>
        <dbReference type="EMBL" id="VEN45557.1"/>
    </source>
</evidence>
<feature type="compositionally biased region" description="Polar residues" evidence="1">
    <location>
        <begin position="83"/>
        <end position="101"/>
    </location>
</feature>
<name>A0A653CCB3_CALMS</name>
<protein>
    <submittedName>
        <fullName evidence="2">Uncharacterized protein</fullName>
    </submittedName>
</protein>
<evidence type="ECO:0000256" key="1">
    <source>
        <dbReference type="SAM" id="MobiDB-lite"/>
    </source>
</evidence>
<feature type="compositionally biased region" description="Polar residues" evidence="1">
    <location>
        <begin position="41"/>
        <end position="51"/>
    </location>
</feature>
<feature type="compositionally biased region" description="Basic and acidic residues" evidence="1">
    <location>
        <begin position="104"/>
        <end position="113"/>
    </location>
</feature>
<feature type="compositionally biased region" description="Polar residues" evidence="1">
    <location>
        <begin position="233"/>
        <end position="251"/>
    </location>
</feature>
<reference evidence="2 3" key="1">
    <citation type="submission" date="2019-01" db="EMBL/GenBank/DDBJ databases">
        <authorList>
            <person name="Sayadi A."/>
        </authorList>
    </citation>
    <scope>NUCLEOTIDE SEQUENCE [LARGE SCALE GENOMIC DNA]</scope>
</reference>
<accession>A0A653CCB3</accession>
<keyword evidence="3" id="KW-1185">Reference proteome</keyword>
<proteinExistence type="predicted"/>